<dbReference type="AlphaFoldDB" id="A0A0K2VSB1"/>
<evidence type="ECO:0008006" key="4">
    <source>
        <dbReference type="Google" id="ProtNLM"/>
    </source>
</evidence>
<gene>
    <name evidence="2" type="ORF">MPL1032_160012</name>
</gene>
<feature type="transmembrane region" description="Helical" evidence="1">
    <location>
        <begin position="79"/>
        <end position="103"/>
    </location>
</feature>
<organism evidence="2 3">
    <name type="scientific">Mesorhizobium plurifarium</name>
    <dbReference type="NCBI Taxonomy" id="69974"/>
    <lineage>
        <taxon>Bacteria</taxon>
        <taxon>Pseudomonadati</taxon>
        <taxon>Pseudomonadota</taxon>
        <taxon>Alphaproteobacteria</taxon>
        <taxon>Hyphomicrobiales</taxon>
        <taxon>Phyllobacteriaceae</taxon>
        <taxon>Mesorhizobium</taxon>
    </lineage>
</organism>
<feature type="transmembrane region" description="Helical" evidence="1">
    <location>
        <begin position="39"/>
        <end position="59"/>
    </location>
</feature>
<sequence>MDTNTLVAIVIQVITGVIGGQAVGAALKTAALGQLPKILGGAIGGVGGAAILGSLLGGGTVDPAAAAAAAGGVGSALNIQNIVGGAGGGAILTAIIGAVMGAMKK</sequence>
<dbReference type="EMBL" id="CCND01000008">
    <property type="protein sequence ID" value="CDX52721.1"/>
    <property type="molecule type" value="Genomic_DNA"/>
</dbReference>
<accession>A0A0K2VSB1</accession>
<evidence type="ECO:0000256" key="1">
    <source>
        <dbReference type="SAM" id="Phobius"/>
    </source>
</evidence>
<dbReference type="Proteomes" id="UP000182888">
    <property type="component" value="Unassembled WGS sequence"/>
</dbReference>
<evidence type="ECO:0000313" key="3">
    <source>
        <dbReference type="Proteomes" id="UP000182888"/>
    </source>
</evidence>
<evidence type="ECO:0000313" key="2">
    <source>
        <dbReference type="EMBL" id="CDX52721.1"/>
    </source>
</evidence>
<feature type="transmembrane region" description="Helical" evidence="1">
    <location>
        <begin position="6"/>
        <end position="27"/>
    </location>
</feature>
<proteinExistence type="predicted"/>
<name>A0A0K2VSB1_MESPL</name>
<reference evidence="3" key="1">
    <citation type="submission" date="2014-08" db="EMBL/GenBank/DDBJ databases">
        <authorList>
            <person name="Edwards T."/>
        </authorList>
    </citation>
    <scope>NUCLEOTIDE SEQUENCE [LARGE SCALE GENOMIC DNA]</scope>
</reference>
<protein>
    <recommendedName>
        <fullName evidence="4">DNA methyltransferase</fullName>
    </recommendedName>
</protein>
<keyword evidence="1" id="KW-0472">Membrane</keyword>
<keyword evidence="1" id="KW-0812">Transmembrane</keyword>
<keyword evidence="1" id="KW-1133">Transmembrane helix</keyword>